<keyword evidence="3" id="KW-1185">Reference proteome</keyword>
<accession>A0A941APS4</accession>
<evidence type="ECO:0000313" key="3">
    <source>
        <dbReference type="Proteomes" id="UP000678228"/>
    </source>
</evidence>
<evidence type="ECO:0000256" key="1">
    <source>
        <dbReference type="SAM" id="Phobius"/>
    </source>
</evidence>
<evidence type="ECO:0000313" key="2">
    <source>
        <dbReference type="EMBL" id="MBP3951822.1"/>
    </source>
</evidence>
<dbReference type="EMBL" id="JAGKSQ010000004">
    <property type="protein sequence ID" value="MBP3951822.1"/>
    <property type="molecule type" value="Genomic_DNA"/>
</dbReference>
<keyword evidence="1" id="KW-1133">Transmembrane helix</keyword>
<dbReference type="RefSeq" id="WP_210597510.1">
    <property type="nucleotide sequence ID" value="NZ_JAGKSQ010000004.1"/>
</dbReference>
<comment type="caution">
    <text evidence="2">The sequence shown here is derived from an EMBL/GenBank/DDBJ whole genome shotgun (WGS) entry which is preliminary data.</text>
</comment>
<proteinExistence type="predicted"/>
<sequence length="174" mass="20223">MKYKKLLIICCIVNVLLVMLSTFFVFKINETEEILTQNEQNLLREFVKNQEGIKTKLNSSLKEQSENSEMGLIAALSLNVANIKLHEHISIPNDLRRFHFDLNVYITHLLMQSSDEKLNVSEKEDIIVVIEILTNYEEELNFNFYDSPSEIQRKLDNAVKEVITPFLNSNSNPF</sequence>
<organism evidence="2 3">
    <name type="scientific">Halalkalibacter suaedae</name>
    <dbReference type="NCBI Taxonomy" id="2822140"/>
    <lineage>
        <taxon>Bacteria</taxon>
        <taxon>Bacillati</taxon>
        <taxon>Bacillota</taxon>
        <taxon>Bacilli</taxon>
        <taxon>Bacillales</taxon>
        <taxon>Bacillaceae</taxon>
        <taxon>Halalkalibacter</taxon>
    </lineage>
</organism>
<feature type="transmembrane region" description="Helical" evidence="1">
    <location>
        <begin position="6"/>
        <end position="26"/>
    </location>
</feature>
<reference evidence="2" key="1">
    <citation type="submission" date="2021-03" db="EMBL/GenBank/DDBJ databases">
        <title>Bacillus suaedae sp. nov., isolated from Suaeda aralocaspica.</title>
        <authorList>
            <person name="Lei R.F.R."/>
        </authorList>
    </citation>
    <scope>NUCLEOTIDE SEQUENCE</scope>
    <source>
        <strain evidence="2">YZJH907-2</strain>
    </source>
</reference>
<dbReference type="Proteomes" id="UP000678228">
    <property type="component" value="Unassembled WGS sequence"/>
</dbReference>
<dbReference type="AlphaFoldDB" id="A0A941APS4"/>
<protein>
    <submittedName>
        <fullName evidence="2">Uncharacterized protein</fullName>
    </submittedName>
</protein>
<gene>
    <name evidence="2" type="ORF">J7W16_11825</name>
</gene>
<keyword evidence="1" id="KW-0812">Transmembrane</keyword>
<name>A0A941APS4_9BACI</name>
<keyword evidence="1" id="KW-0472">Membrane</keyword>